<protein>
    <recommendedName>
        <fullName evidence="2">DNA-3-methyladenine glycosylase II</fullName>
        <ecNumber evidence="2">3.2.2.21</ecNumber>
    </recommendedName>
</protein>
<evidence type="ECO:0000256" key="4">
    <source>
        <dbReference type="ARBA" id="ARBA00023204"/>
    </source>
</evidence>
<comment type="caution">
    <text evidence="7">The sequence shown here is derived from an EMBL/GenBank/DDBJ whole genome shotgun (WGS) entry which is preliminary data.</text>
</comment>
<gene>
    <name evidence="7" type="ORF">P9847_15065</name>
</gene>
<dbReference type="SMART" id="SM00478">
    <property type="entry name" value="ENDO3c"/>
    <property type="match status" value="1"/>
</dbReference>
<evidence type="ECO:0000256" key="1">
    <source>
        <dbReference type="ARBA" id="ARBA00000086"/>
    </source>
</evidence>
<reference evidence="7 8" key="1">
    <citation type="submission" date="2023-03" db="EMBL/GenBank/DDBJ databases">
        <title>Bacillus Genome Sequencing.</title>
        <authorList>
            <person name="Dunlap C."/>
        </authorList>
    </citation>
    <scope>NUCLEOTIDE SEQUENCE [LARGE SCALE GENOMIC DNA]</scope>
    <source>
        <strain evidence="7 8">NRS-52</strain>
    </source>
</reference>
<name>A0ABU6PW96_9BACL</name>
<dbReference type="InterPro" id="IPR003583">
    <property type="entry name" value="Hlx-hairpin-Hlx_DNA-bd_motif"/>
</dbReference>
<dbReference type="RefSeq" id="WP_328279030.1">
    <property type="nucleotide sequence ID" value="NZ_JARTLD010000036.1"/>
</dbReference>
<sequence length="202" mass="22723">MESSFFQYGDVEINGLIQADAVLGEAIGHIGKIERAVMPDLFEAFIYAVIGQVISVKAARSAWIRLQNLLDVITPAAVAASTPEMIQTCGITMKKAQCIHRIAQRITNHEIELDDLRLLPDEIVIEQLTSFEGIGRWTAEMLLLHSLQRPDIVSWGDIAIRRGMMKLYGMDSLSKKQFDYYKQRYSPFGSVASIYLWKISNG</sequence>
<evidence type="ECO:0000256" key="3">
    <source>
        <dbReference type="ARBA" id="ARBA00022763"/>
    </source>
</evidence>
<evidence type="ECO:0000313" key="8">
    <source>
        <dbReference type="Proteomes" id="UP001343257"/>
    </source>
</evidence>
<evidence type="ECO:0000256" key="2">
    <source>
        <dbReference type="ARBA" id="ARBA00012000"/>
    </source>
</evidence>
<keyword evidence="3" id="KW-0227">DNA damage</keyword>
<proteinExistence type="predicted"/>
<dbReference type="Gene3D" id="1.10.340.30">
    <property type="entry name" value="Hypothetical protein, domain 2"/>
    <property type="match status" value="1"/>
</dbReference>
<dbReference type="InterPro" id="IPR011257">
    <property type="entry name" value="DNA_glycosylase"/>
</dbReference>
<dbReference type="PANTHER" id="PTHR43003:SF5">
    <property type="entry name" value="DNA-3-METHYLADENINE GLYCOSYLASE"/>
    <property type="match status" value="1"/>
</dbReference>
<dbReference type="InterPro" id="IPR003265">
    <property type="entry name" value="HhH-GPD_domain"/>
</dbReference>
<evidence type="ECO:0000259" key="5">
    <source>
        <dbReference type="SMART" id="SM00278"/>
    </source>
</evidence>
<keyword evidence="8" id="KW-1185">Reference proteome</keyword>
<evidence type="ECO:0000313" key="7">
    <source>
        <dbReference type="EMBL" id="MED5018627.1"/>
    </source>
</evidence>
<feature type="domain" description="Helix-hairpin-helix DNA-binding motif class 1" evidence="5">
    <location>
        <begin position="126"/>
        <end position="145"/>
    </location>
</feature>
<evidence type="ECO:0000259" key="6">
    <source>
        <dbReference type="SMART" id="SM00478"/>
    </source>
</evidence>
<accession>A0ABU6PW96</accession>
<dbReference type="CDD" id="cd00056">
    <property type="entry name" value="ENDO3c"/>
    <property type="match status" value="1"/>
</dbReference>
<dbReference type="EMBL" id="JARTLD010000036">
    <property type="protein sequence ID" value="MED5018627.1"/>
    <property type="molecule type" value="Genomic_DNA"/>
</dbReference>
<comment type="catalytic activity">
    <reaction evidence="1">
        <text>Hydrolysis of alkylated DNA, releasing 3-methyladenine, 3-methylguanine, 7-methylguanine and 7-methyladenine.</text>
        <dbReference type="EC" id="3.2.2.21"/>
    </reaction>
</comment>
<organism evidence="7 8">
    <name type="scientific">Paenibacillus chibensis</name>
    <dbReference type="NCBI Taxonomy" id="59846"/>
    <lineage>
        <taxon>Bacteria</taxon>
        <taxon>Bacillati</taxon>
        <taxon>Bacillota</taxon>
        <taxon>Bacilli</taxon>
        <taxon>Bacillales</taxon>
        <taxon>Paenibacillaceae</taxon>
        <taxon>Paenibacillus</taxon>
    </lineage>
</organism>
<dbReference type="Proteomes" id="UP001343257">
    <property type="component" value="Unassembled WGS sequence"/>
</dbReference>
<dbReference type="InterPro" id="IPR051912">
    <property type="entry name" value="Alkylbase_DNA_Glycosylase/TA"/>
</dbReference>
<dbReference type="SUPFAM" id="SSF48150">
    <property type="entry name" value="DNA-glycosylase"/>
    <property type="match status" value="1"/>
</dbReference>
<dbReference type="Pfam" id="PF00730">
    <property type="entry name" value="HhH-GPD"/>
    <property type="match status" value="1"/>
</dbReference>
<keyword evidence="4" id="KW-0234">DNA repair</keyword>
<dbReference type="EC" id="3.2.2.21" evidence="2"/>
<dbReference type="Gene3D" id="1.10.1670.40">
    <property type="match status" value="1"/>
</dbReference>
<dbReference type="SMART" id="SM00278">
    <property type="entry name" value="HhH1"/>
    <property type="match status" value="1"/>
</dbReference>
<feature type="domain" description="HhH-GPD" evidence="6">
    <location>
        <begin position="50"/>
        <end position="199"/>
    </location>
</feature>
<dbReference type="PANTHER" id="PTHR43003">
    <property type="entry name" value="DNA-3-METHYLADENINE GLYCOSYLASE"/>
    <property type="match status" value="1"/>
</dbReference>